<evidence type="ECO:0000256" key="3">
    <source>
        <dbReference type="RuleBase" id="RU004508"/>
    </source>
</evidence>
<dbReference type="PANTHER" id="PTHR30244">
    <property type="entry name" value="TRANSAMINASE"/>
    <property type="match status" value="1"/>
</dbReference>
<dbReference type="InterPro" id="IPR015421">
    <property type="entry name" value="PyrdxlP-dep_Trfase_major"/>
</dbReference>
<comment type="similarity">
    <text evidence="2 3">Belongs to the DegT/DnrJ/EryC1 family.</text>
</comment>
<dbReference type="GO" id="GO:0008483">
    <property type="term" value="F:transaminase activity"/>
    <property type="evidence" value="ECO:0007669"/>
    <property type="project" value="UniProtKB-KW"/>
</dbReference>
<dbReference type="PIRSF" id="PIRSF000390">
    <property type="entry name" value="PLP_StrS"/>
    <property type="match status" value="1"/>
</dbReference>
<name>A0ABY5DZP2_9ACTN</name>
<dbReference type="Gene3D" id="3.90.1150.10">
    <property type="entry name" value="Aspartate Aminotransferase, domain 1"/>
    <property type="match status" value="1"/>
</dbReference>
<accession>A0ABY5DZP2</accession>
<sequence length="366" mass="38561">MLSAPPTIPFLDLQAITAEVAGELHAATRRVIDGGWFVLGPELEAFEAAWAAHCGARHCVGVGSGLDALVLALWAAGIGSGDEVIVPAHTFVATWLAVTRAGGTPVGADVDPATGLLDPAAVAAAVTPRTRAILPVHLYGQAADVDALRSIADRHALVLVDDAAQAHGATYRGRPVGALADATAWSFYPGKNLGALGDGGAVTTDDPALAERLRMLRNYGSREKYVHELAGTNSRLDELQAAVLSVKLAHLAEHNLRRRALAERYRERLAPLGLPLADAGRGTHAWHLFVVRHPERDALQAHLAARGIQTLVHYPIPPHRQAAFDEPAGRFPHAEALAAEVLSLPIGPHLTPADADVVCDAIEAFS</sequence>
<keyword evidence="4" id="KW-0032">Aminotransferase</keyword>
<dbReference type="InterPro" id="IPR015424">
    <property type="entry name" value="PyrdxlP-dep_Trfase"/>
</dbReference>
<dbReference type="PANTHER" id="PTHR30244:SF36">
    <property type="entry name" value="3-OXO-GLUCOSE-6-PHOSPHATE:GLUTAMATE AMINOTRANSFERASE"/>
    <property type="match status" value="1"/>
</dbReference>
<dbReference type="InterPro" id="IPR000653">
    <property type="entry name" value="DegT/StrS_aminotransferase"/>
</dbReference>
<dbReference type="InterPro" id="IPR015422">
    <property type="entry name" value="PyrdxlP-dep_Trfase_small"/>
</dbReference>
<dbReference type="SUPFAM" id="SSF53383">
    <property type="entry name" value="PLP-dependent transferases"/>
    <property type="match status" value="1"/>
</dbReference>
<keyword evidence="4" id="KW-0808">Transferase</keyword>
<dbReference type="Proteomes" id="UP001056035">
    <property type="component" value="Chromosome"/>
</dbReference>
<evidence type="ECO:0000313" key="4">
    <source>
        <dbReference type="EMBL" id="UTI66362.1"/>
    </source>
</evidence>
<evidence type="ECO:0000313" key="5">
    <source>
        <dbReference type="Proteomes" id="UP001056035"/>
    </source>
</evidence>
<keyword evidence="1 3" id="KW-0663">Pyridoxal phosphate</keyword>
<keyword evidence="5" id="KW-1185">Reference proteome</keyword>
<dbReference type="CDD" id="cd00616">
    <property type="entry name" value="AHBA_syn"/>
    <property type="match status" value="1"/>
</dbReference>
<dbReference type="Gene3D" id="3.40.640.10">
    <property type="entry name" value="Type I PLP-dependent aspartate aminotransferase-like (Major domain)"/>
    <property type="match status" value="1"/>
</dbReference>
<protein>
    <submittedName>
        <fullName evidence="4">DegT/DnrJ/EryC1/StrS family aminotransferase</fullName>
    </submittedName>
</protein>
<dbReference type="EMBL" id="CP098502">
    <property type="protein sequence ID" value="UTI66362.1"/>
    <property type="molecule type" value="Genomic_DNA"/>
</dbReference>
<proteinExistence type="inferred from homology"/>
<dbReference type="Pfam" id="PF01041">
    <property type="entry name" value="DegT_DnrJ_EryC1"/>
    <property type="match status" value="1"/>
</dbReference>
<evidence type="ECO:0000256" key="2">
    <source>
        <dbReference type="ARBA" id="ARBA00037999"/>
    </source>
</evidence>
<evidence type="ECO:0000256" key="1">
    <source>
        <dbReference type="ARBA" id="ARBA00022898"/>
    </source>
</evidence>
<organism evidence="4 5">
    <name type="scientific">Paraconexibacter antarcticus</name>
    <dbReference type="NCBI Taxonomy" id="2949664"/>
    <lineage>
        <taxon>Bacteria</taxon>
        <taxon>Bacillati</taxon>
        <taxon>Actinomycetota</taxon>
        <taxon>Thermoleophilia</taxon>
        <taxon>Solirubrobacterales</taxon>
        <taxon>Paraconexibacteraceae</taxon>
        <taxon>Paraconexibacter</taxon>
    </lineage>
</organism>
<gene>
    <name evidence="4" type="ORF">NBH00_09165</name>
</gene>
<reference evidence="4 5" key="1">
    <citation type="submission" date="2022-06" db="EMBL/GenBank/DDBJ databases">
        <title>Paraconexibacter antarcticus.</title>
        <authorList>
            <person name="Kim C.S."/>
        </authorList>
    </citation>
    <scope>NUCLEOTIDE SEQUENCE [LARGE SCALE GENOMIC DNA]</scope>
    <source>
        <strain evidence="4 5">02-257</strain>
    </source>
</reference>